<sequence>MVIQANCSKKKMDKKDSSDAETTENLNIIRRIIDDFENQTKTEKKNKKKHKRMISSSDSILNNRECRPYKRSQVSPKPPHSLRGSLMYRLNSTQPYKDFESDHDIIVPEKSLGNNVYINFMESGENDNTEGNNFIQSGRIGYYTDKYLDNYTSHTGGLDKISTTKLQDGVNKNSTEGRRKSQRKSIWGGRGSQDPASGILDELSKFMGDKKHQERVNNNVREVCWLHFSNIIDF</sequence>
<feature type="region of interest" description="Disordered" evidence="1">
    <location>
        <begin position="168"/>
        <end position="198"/>
    </location>
</feature>
<evidence type="ECO:0000313" key="3">
    <source>
        <dbReference type="Proteomes" id="UP000625711"/>
    </source>
</evidence>
<accession>A0A834IN88</accession>
<dbReference type="OrthoDB" id="6747456at2759"/>
<organism evidence="2 3">
    <name type="scientific">Rhynchophorus ferrugineus</name>
    <name type="common">Red palm weevil</name>
    <name type="synonym">Curculio ferrugineus</name>
    <dbReference type="NCBI Taxonomy" id="354439"/>
    <lineage>
        <taxon>Eukaryota</taxon>
        <taxon>Metazoa</taxon>
        <taxon>Ecdysozoa</taxon>
        <taxon>Arthropoda</taxon>
        <taxon>Hexapoda</taxon>
        <taxon>Insecta</taxon>
        <taxon>Pterygota</taxon>
        <taxon>Neoptera</taxon>
        <taxon>Endopterygota</taxon>
        <taxon>Coleoptera</taxon>
        <taxon>Polyphaga</taxon>
        <taxon>Cucujiformia</taxon>
        <taxon>Curculionidae</taxon>
        <taxon>Dryophthorinae</taxon>
        <taxon>Rhynchophorus</taxon>
    </lineage>
</organism>
<evidence type="ECO:0000313" key="2">
    <source>
        <dbReference type="EMBL" id="KAF7283640.1"/>
    </source>
</evidence>
<protein>
    <submittedName>
        <fullName evidence="2">Uncharacterized protein</fullName>
    </submittedName>
</protein>
<dbReference type="AlphaFoldDB" id="A0A834IN88"/>
<feature type="compositionally biased region" description="Basic residues" evidence="1">
    <location>
        <begin position="44"/>
        <end position="53"/>
    </location>
</feature>
<reference evidence="2" key="1">
    <citation type="submission" date="2020-08" db="EMBL/GenBank/DDBJ databases">
        <title>Genome sequencing and assembly of the red palm weevil Rhynchophorus ferrugineus.</title>
        <authorList>
            <person name="Dias G.B."/>
            <person name="Bergman C.M."/>
            <person name="Manee M."/>
        </authorList>
    </citation>
    <scope>NUCLEOTIDE SEQUENCE</scope>
    <source>
        <strain evidence="2">AA-2017</strain>
        <tissue evidence="2">Whole larva</tissue>
    </source>
</reference>
<dbReference type="Proteomes" id="UP000625711">
    <property type="component" value="Unassembled WGS sequence"/>
</dbReference>
<proteinExistence type="predicted"/>
<comment type="caution">
    <text evidence="2">The sequence shown here is derived from an EMBL/GenBank/DDBJ whole genome shotgun (WGS) entry which is preliminary data.</text>
</comment>
<name>A0A834IN88_RHYFE</name>
<feature type="region of interest" description="Disordered" evidence="1">
    <location>
        <begin position="1"/>
        <end position="23"/>
    </location>
</feature>
<keyword evidence="3" id="KW-1185">Reference proteome</keyword>
<evidence type="ECO:0000256" key="1">
    <source>
        <dbReference type="SAM" id="MobiDB-lite"/>
    </source>
</evidence>
<dbReference type="EMBL" id="JAACXV010000094">
    <property type="protein sequence ID" value="KAF7283640.1"/>
    <property type="molecule type" value="Genomic_DNA"/>
</dbReference>
<feature type="region of interest" description="Disordered" evidence="1">
    <location>
        <begin position="39"/>
        <end position="84"/>
    </location>
</feature>
<gene>
    <name evidence="2" type="ORF">GWI33_023278</name>
</gene>